<dbReference type="SMART" id="SM00343">
    <property type="entry name" value="ZnF_C2HC"/>
    <property type="match status" value="1"/>
</dbReference>
<dbReference type="GO" id="GO:0003677">
    <property type="term" value="F:DNA binding"/>
    <property type="evidence" value="ECO:0007669"/>
    <property type="project" value="UniProtKB-KW"/>
</dbReference>
<dbReference type="SUPFAM" id="SSF53098">
    <property type="entry name" value="Ribonuclease H-like"/>
    <property type="match status" value="1"/>
</dbReference>
<dbReference type="Gene3D" id="4.10.60.10">
    <property type="entry name" value="Zinc finger, CCHC-type"/>
    <property type="match status" value="1"/>
</dbReference>
<dbReference type="Pfam" id="PF22938">
    <property type="entry name" value="Integrase_p58_C"/>
    <property type="match status" value="1"/>
</dbReference>
<dbReference type="EMBL" id="JARGEI010000017">
    <property type="protein sequence ID" value="KAJ8716650.1"/>
    <property type="molecule type" value="Genomic_DNA"/>
</dbReference>
<feature type="compositionally biased region" description="Basic and acidic residues" evidence="16">
    <location>
        <begin position="66"/>
        <end position="96"/>
    </location>
</feature>
<feature type="compositionally biased region" description="Low complexity" evidence="16">
    <location>
        <begin position="34"/>
        <end position="48"/>
    </location>
</feature>
<dbReference type="InterPro" id="IPR000477">
    <property type="entry name" value="RT_dom"/>
</dbReference>
<feature type="domain" description="CCHC-type" evidence="17">
    <location>
        <begin position="417"/>
        <end position="432"/>
    </location>
</feature>
<dbReference type="GO" id="GO:0006508">
    <property type="term" value="P:proteolysis"/>
    <property type="evidence" value="ECO:0007669"/>
    <property type="project" value="UniProtKB-KW"/>
</dbReference>
<evidence type="ECO:0000313" key="21">
    <source>
        <dbReference type="EMBL" id="KAJ8716650.1"/>
    </source>
</evidence>
<dbReference type="PROSITE" id="PS50175">
    <property type="entry name" value="ASP_PROT_RETROV"/>
    <property type="match status" value="1"/>
</dbReference>
<feature type="domain" description="Peptidase A2" evidence="18">
    <location>
        <begin position="487"/>
        <end position="564"/>
    </location>
</feature>
<feature type="domain" description="Integrase catalytic" evidence="20">
    <location>
        <begin position="1337"/>
        <end position="1496"/>
    </location>
</feature>
<dbReference type="InterPro" id="IPR050951">
    <property type="entry name" value="Retrovirus_Pol_polyprotein"/>
</dbReference>
<keyword evidence="8" id="KW-0378">Hydrolase</keyword>
<keyword evidence="15" id="KW-0862">Zinc</keyword>
<dbReference type="InterPro" id="IPR001969">
    <property type="entry name" value="Aspartic_peptidase_AS"/>
</dbReference>
<dbReference type="Gene3D" id="1.10.340.70">
    <property type="match status" value="1"/>
</dbReference>
<dbReference type="Gene3D" id="3.30.420.10">
    <property type="entry name" value="Ribonuclease H-like superfamily/Ribonuclease H"/>
    <property type="match status" value="1"/>
</dbReference>
<reference evidence="21" key="1">
    <citation type="submission" date="2023-03" db="EMBL/GenBank/DDBJ databases">
        <title>Chromosome-level genomes of two armyworms, Mythimna separata and Mythimna loreyi, provide insights into the biosynthesis and reception of sex pheromones.</title>
        <authorList>
            <person name="Zhao H."/>
        </authorList>
    </citation>
    <scope>NUCLEOTIDE SEQUENCE</scope>
    <source>
        <strain evidence="21">BeijingLab</strain>
        <tissue evidence="21">Pupa</tissue>
    </source>
</reference>
<dbReference type="InterPro" id="IPR041588">
    <property type="entry name" value="Integrase_H2C2"/>
</dbReference>
<evidence type="ECO:0000256" key="4">
    <source>
        <dbReference type="ARBA" id="ARBA00022695"/>
    </source>
</evidence>
<dbReference type="InterPro" id="IPR054465">
    <property type="entry name" value="Integrase_p58-like_C"/>
</dbReference>
<organism evidence="21 22">
    <name type="scientific">Mythimna separata</name>
    <name type="common">Oriental armyworm</name>
    <name type="synonym">Pseudaletia separata</name>
    <dbReference type="NCBI Taxonomy" id="271217"/>
    <lineage>
        <taxon>Eukaryota</taxon>
        <taxon>Metazoa</taxon>
        <taxon>Ecdysozoa</taxon>
        <taxon>Arthropoda</taxon>
        <taxon>Hexapoda</taxon>
        <taxon>Insecta</taxon>
        <taxon>Pterygota</taxon>
        <taxon>Neoptera</taxon>
        <taxon>Endopterygota</taxon>
        <taxon>Lepidoptera</taxon>
        <taxon>Glossata</taxon>
        <taxon>Ditrysia</taxon>
        <taxon>Noctuoidea</taxon>
        <taxon>Noctuidae</taxon>
        <taxon>Noctuinae</taxon>
        <taxon>Hadenini</taxon>
        <taxon>Mythimna</taxon>
    </lineage>
</organism>
<feature type="compositionally biased region" description="Basic and acidic residues" evidence="16">
    <location>
        <begin position="108"/>
        <end position="126"/>
    </location>
</feature>
<dbReference type="InterPro" id="IPR012337">
    <property type="entry name" value="RNaseH-like_sf"/>
</dbReference>
<keyword evidence="11" id="KW-0229">DNA integration</keyword>
<evidence type="ECO:0000256" key="15">
    <source>
        <dbReference type="PROSITE-ProRule" id="PRU00047"/>
    </source>
</evidence>
<keyword evidence="10" id="KW-0694">RNA-binding</keyword>
<dbReference type="PROSITE" id="PS50158">
    <property type="entry name" value="ZF_CCHC"/>
    <property type="match status" value="1"/>
</dbReference>
<dbReference type="CDD" id="cd00303">
    <property type="entry name" value="retropepsin_like"/>
    <property type="match status" value="1"/>
</dbReference>
<dbReference type="Proteomes" id="UP001231518">
    <property type="component" value="Chromosome 14"/>
</dbReference>
<evidence type="ECO:0000256" key="7">
    <source>
        <dbReference type="ARBA" id="ARBA00022759"/>
    </source>
</evidence>
<keyword evidence="6" id="KW-0064">Aspartyl protease</keyword>
<keyword evidence="9" id="KW-0460">Magnesium</keyword>
<gene>
    <name evidence="21" type="ORF">PYW07_003277</name>
</gene>
<dbReference type="PANTHER" id="PTHR37984:SF5">
    <property type="entry name" value="PROTEIN NYNRIN-LIKE"/>
    <property type="match status" value="1"/>
</dbReference>
<dbReference type="InterPro" id="IPR043502">
    <property type="entry name" value="DNA/RNA_pol_sf"/>
</dbReference>
<dbReference type="Pfam" id="PF13975">
    <property type="entry name" value="gag-asp_proteas"/>
    <property type="match status" value="1"/>
</dbReference>
<keyword evidence="7" id="KW-0255">Endonuclease</keyword>
<keyword evidence="14" id="KW-0511">Multifunctional enzyme</keyword>
<dbReference type="GO" id="GO:0003723">
    <property type="term" value="F:RNA binding"/>
    <property type="evidence" value="ECO:0007669"/>
    <property type="project" value="UniProtKB-KW"/>
</dbReference>
<dbReference type="InterPro" id="IPR041577">
    <property type="entry name" value="RT_RNaseH_2"/>
</dbReference>
<dbReference type="FunFam" id="3.30.70.270:FF:000020">
    <property type="entry name" value="Transposon Tf2-6 polyprotein-like Protein"/>
    <property type="match status" value="1"/>
</dbReference>
<dbReference type="InterPro" id="IPR036875">
    <property type="entry name" value="Znf_CCHC_sf"/>
</dbReference>
<dbReference type="FunFam" id="3.10.10.10:FF:000007">
    <property type="entry name" value="Retrovirus-related Pol polyprotein from transposon 17.6-like Protein"/>
    <property type="match status" value="1"/>
</dbReference>
<evidence type="ECO:0000256" key="9">
    <source>
        <dbReference type="ARBA" id="ARBA00022842"/>
    </source>
</evidence>
<keyword evidence="15" id="KW-0479">Metal-binding</keyword>
<dbReference type="SUPFAM" id="SSF56672">
    <property type="entry name" value="DNA/RNA polymerases"/>
    <property type="match status" value="1"/>
</dbReference>
<evidence type="ECO:0000259" key="17">
    <source>
        <dbReference type="PROSITE" id="PS50158"/>
    </source>
</evidence>
<sequence length="1629" mass="186023">MPLLQRDDEQGPRTRRQVEMDAARQRLEAEDRAGMGATAAAEAPTGPASEMNLAAVLAAMQASMEAARREQEAARREQEEARREQEVARREQEANQRKLQDLIAANQEEARREQEAARREQEANQRKLQDLIAANQEEARRDQEAKQNLILEKIDHGLVTLGEKVKNLTLEVKEVSARADSLETRMEDRLLDINKKIIKLEAREPVAVSAPSHTHCASAAKFDMPRFDGTSSWTAFKYQFQTLVKTNRWDDDQSFAALTLALRGDALLVLENLPPDGRTLERLMEGLDTRYGDKHLEHVFRAQLRERTQRSNESLQQWGVEVERLVRRAYMSMTPEMVEVNLVQAFIDGLRDTEVRATVRLGHHQTLKSAMAHALEVEAVRQDSRTHRVREVVVSPSVQPRHREVASTAKSRYIPTCYGCGEKGHIRTDCPKRKRGSVDSGTQVNEESLRAAGRVLAGQLKAPTITINQVHNGNSLIIEGTLNQRACNFTVDTGASRTIIRPELLKRTILWQTETPAYRLQTATGQPVSVLGDTEIEFKIGDQVYTHSALIANITDDCILGLDFLRNYRCVLDIDKGVLKFPDQEVFLQGINTCNLYCLKDTTLAPRTETLVEVKFPKKIRQRRCVIVEDIGRHPELITARTLVMTKGRSKVRIVNLGKKEIQLKKNSVVGRCEEVKYLRQINTSSVKQDAIKGEPDHIQQLLENSKSNLSASELQQAKEFLLRFRDIFATGKDCGRTGLVKHEIDTCDARPIKQRPRRIPWAKETEVAEMVKDMADCGVIEPSTSPWSSPVVLVKKKDGSTRFCVDYRMLNDVTKKDSYPLPRIDDTLDMLSGMKWFSTIDLKSGYWQVEISEKDKEKTAFSTGIGNGLWQFKVMPFGLCNAPATFERLMDRVMVGLLGDVCLVYLDDVIIMGRTFKEHLRNMEKVFTRIRGANLKLSPKKCALFKKEVSYLGHVICADGVRTDPEKIKAVQQWPAPKNKTEVRAFLGLCTYYRRFVMSFSDIAKPLHQLTEDKRDFIWDKNCESAFNELKQRLCEAPILGYPSRDGRFVVDTDASNTGIGGVLSQVQEDRQVVIAYFSKALSKPERNYCVTRRELLAVVKTLQHFHKYLIGRQFTLRTDHAALKWLLQFKNPEGQVARWLEQLQEFNFVTEHRSGKGHNNADALSRRPCNEDCRHCQQNEAREHVNLIRAEGNFKKSQEEDDDIRPILDWKRSGTRPQWNEVSSHSPVTKSYWAQWDSLVLENDVLCRKWESNDGKEVTTQVIVPRREVVPLLQEIHDGASGGHLGIKKTLLKVRQRYYWLNCREDIEQWCRKCTACASVKGPQTRSRGKLQLYNVGAPWERIAIDVAGPFPVTDDGNKYIVVIQDYFTKWPEVFAIPNQEATTVAKKVVEEVVCRYGAPLEIHSDQGRNFESALFQEMCTLLGIYKTRTTPAHPQSDGMVERFNQTLENHLAKVVDDHQKDWDRYIPLFLMSYRSAVHDSTGHTPARVNFGREMRLPVDTITGVPPDKTKPVTDFVSDLQDQLDEVHKRVRENSLHTSVKMKTRYDRNANAKGFEEGVLVWLHNPLRRKGKSPKLQARWEGPYTVIKRINDVTYRIKKGLRGKPKVVHVDRLAPYHGSNNARDEHD</sequence>
<evidence type="ECO:0000313" key="22">
    <source>
        <dbReference type="Proteomes" id="UP001231518"/>
    </source>
</evidence>
<feature type="region of interest" description="Disordered" evidence="16">
    <location>
        <begin position="1"/>
        <end position="48"/>
    </location>
</feature>
<dbReference type="InterPro" id="IPR021109">
    <property type="entry name" value="Peptidase_aspartic_dom_sf"/>
</dbReference>
<dbReference type="GO" id="GO:0003964">
    <property type="term" value="F:RNA-directed DNA polymerase activity"/>
    <property type="evidence" value="ECO:0007669"/>
    <property type="project" value="UniProtKB-KW"/>
</dbReference>
<dbReference type="InterPro" id="IPR036397">
    <property type="entry name" value="RNaseH_sf"/>
</dbReference>
<keyword evidence="12" id="KW-0695">RNA-directed DNA polymerase</keyword>
<dbReference type="SUPFAM" id="SSF50630">
    <property type="entry name" value="Acid proteases"/>
    <property type="match status" value="1"/>
</dbReference>
<dbReference type="Pfam" id="PF00665">
    <property type="entry name" value="rve"/>
    <property type="match status" value="1"/>
</dbReference>
<name>A0AAD8DRU0_MYTSE</name>
<dbReference type="GO" id="GO:0042575">
    <property type="term" value="C:DNA polymerase complex"/>
    <property type="evidence" value="ECO:0007669"/>
    <property type="project" value="UniProtKB-ARBA"/>
</dbReference>
<evidence type="ECO:0000256" key="3">
    <source>
        <dbReference type="ARBA" id="ARBA00022679"/>
    </source>
</evidence>
<dbReference type="Pfam" id="PF17921">
    <property type="entry name" value="Integrase_H2C2"/>
    <property type="match status" value="1"/>
</dbReference>
<dbReference type="GO" id="GO:0004190">
    <property type="term" value="F:aspartic-type endopeptidase activity"/>
    <property type="evidence" value="ECO:0007669"/>
    <property type="project" value="UniProtKB-KW"/>
</dbReference>
<dbReference type="FunFam" id="3.10.10.10:FF:000002">
    <property type="entry name" value="Retrovirus-related Pol polyprotein from transposon 17.6-like protein"/>
    <property type="match status" value="1"/>
</dbReference>
<feature type="domain" description="Reverse transcriptase" evidence="19">
    <location>
        <begin position="776"/>
        <end position="957"/>
    </location>
</feature>
<dbReference type="PROSITE" id="PS50994">
    <property type="entry name" value="INTEGRASE"/>
    <property type="match status" value="1"/>
</dbReference>
<dbReference type="FunFam" id="3.30.420.10:FF:000032">
    <property type="entry name" value="Retrovirus-related Pol polyprotein from transposon 297-like Protein"/>
    <property type="match status" value="1"/>
</dbReference>
<dbReference type="PANTHER" id="PTHR37984">
    <property type="entry name" value="PROTEIN CBG26694"/>
    <property type="match status" value="1"/>
</dbReference>
<dbReference type="CDD" id="cd01647">
    <property type="entry name" value="RT_LTR"/>
    <property type="match status" value="1"/>
</dbReference>
<feature type="region of interest" description="Disordered" evidence="16">
    <location>
        <begin position="107"/>
        <end position="126"/>
    </location>
</feature>
<keyword evidence="22" id="KW-1185">Reference proteome</keyword>
<feature type="compositionally biased region" description="Basic and acidic residues" evidence="16">
    <location>
        <begin position="1"/>
        <end position="33"/>
    </location>
</feature>
<dbReference type="InterPro" id="IPR001584">
    <property type="entry name" value="Integrase_cat-core"/>
</dbReference>
<dbReference type="FunFam" id="1.10.340.70:FF:000001">
    <property type="entry name" value="Retrovirus-related Pol polyprotein from transposon gypsy-like Protein"/>
    <property type="match status" value="1"/>
</dbReference>
<evidence type="ECO:0000256" key="11">
    <source>
        <dbReference type="ARBA" id="ARBA00022908"/>
    </source>
</evidence>
<dbReference type="EC" id="2.7.7.49" evidence="1"/>
<dbReference type="InterPro" id="IPR001995">
    <property type="entry name" value="Peptidase_A2_cat"/>
</dbReference>
<keyword evidence="3" id="KW-0808">Transferase</keyword>
<keyword evidence="4" id="KW-0548">Nucleotidyltransferase</keyword>
<evidence type="ECO:0000256" key="5">
    <source>
        <dbReference type="ARBA" id="ARBA00022722"/>
    </source>
</evidence>
<dbReference type="PROSITE" id="PS50878">
    <property type="entry name" value="RT_POL"/>
    <property type="match status" value="1"/>
</dbReference>
<evidence type="ECO:0000256" key="16">
    <source>
        <dbReference type="SAM" id="MobiDB-lite"/>
    </source>
</evidence>
<dbReference type="InterPro" id="IPR043128">
    <property type="entry name" value="Rev_trsase/Diguanyl_cyclase"/>
</dbReference>
<evidence type="ECO:0000256" key="6">
    <source>
        <dbReference type="ARBA" id="ARBA00022750"/>
    </source>
</evidence>
<evidence type="ECO:0000256" key="14">
    <source>
        <dbReference type="ARBA" id="ARBA00023268"/>
    </source>
</evidence>
<evidence type="ECO:0000259" key="19">
    <source>
        <dbReference type="PROSITE" id="PS50878"/>
    </source>
</evidence>
<evidence type="ECO:0000256" key="8">
    <source>
        <dbReference type="ARBA" id="ARBA00022801"/>
    </source>
</evidence>
<dbReference type="Gene3D" id="3.10.20.370">
    <property type="match status" value="1"/>
</dbReference>
<evidence type="ECO:0000256" key="10">
    <source>
        <dbReference type="ARBA" id="ARBA00022884"/>
    </source>
</evidence>
<keyword evidence="15" id="KW-0863">Zinc-finger</keyword>
<dbReference type="PROSITE" id="PS00141">
    <property type="entry name" value="ASP_PROTEASE"/>
    <property type="match status" value="1"/>
</dbReference>
<evidence type="ECO:0000259" key="18">
    <source>
        <dbReference type="PROSITE" id="PS50175"/>
    </source>
</evidence>
<evidence type="ECO:0000256" key="13">
    <source>
        <dbReference type="ARBA" id="ARBA00023125"/>
    </source>
</evidence>
<evidence type="ECO:0000259" key="20">
    <source>
        <dbReference type="PROSITE" id="PS50994"/>
    </source>
</evidence>
<feature type="region of interest" description="Disordered" evidence="16">
    <location>
        <begin position="61"/>
        <end position="96"/>
    </location>
</feature>
<keyword evidence="13" id="KW-0238">DNA-binding</keyword>
<dbReference type="FunFam" id="3.10.20.370:FF:000001">
    <property type="entry name" value="Retrovirus-related Pol polyprotein from transposon 17.6-like protein"/>
    <property type="match status" value="1"/>
</dbReference>
<evidence type="ECO:0000256" key="1">
    <source>
        <dbReference type="ARBA" id="ARBA00012493"/>
    </source>
</evidence>
<accession>A0AAD8DRU0</accession>
<evidence type="ECO:0000256" key="12">
    <source>
        <dbReference type="ARBA" id="ARBA00022918"/>
    </source>
</evidence>
<dbReference type="Pfam" id="PF00078">
    <property type="entry name" value="RVT_1"/>
    <property type="match status" value="1"/>
</dbReference>
<dbReference type="GO" id="GO:0004519">
    <property type="term" value="F:endonuclease activity"/>
    <property type="evidence" value="ECO:0007669"/>
    <property type="project" value="UniProtKB-KW"/>
</dbReference>
<dbReference type="Gene3D" id="2.40.70.10">
    <property type="entry name" value="Acid Proteases"/>
    <property type="match status" value="1"/>
</dbReference>
<dbReference type="GO" id="GO:0008270">
    <property type="term" value="F:zinc ion binding"/>
    <property type="evidence" value="ECO:0007669"/>
    <property type="project" value="UniProtKB-KW"/>
</dbReference>
<proteinExistence type="predicted"/>
<dbReference type="InterPro" id="IPR001878">
    <property type="entry name" value="Znf_CCHC"/>
</dbReference>
<dbReference type="SUPFAM" id="SSF57756">
    <property type="entry name" value="Retrovirus zinc finger-like domains"/>
    <property type="match status" value="1"/>
</dbReference>
<dbReference type="Gene3D" id="3.30.70.270">
    <property type="match status" value="2"/>
</dbReference>
<dbReference type="CDD" id="cd09274">
    <property type="entry name" value="RNase_HI_RT_Ty3"/>
    <property type="match status" value="1"/>
</dbReference>
<evidence type="ECO:0000256" key="2">
    <source>
        <dbReference type="ARBA" id="ARBA00022670"/>
    </source>
</evidence>
<keyword evidence="2" id="KW-0645">Protease</keyword>
<dbReference type="Pfam" id="PF17919">
    <property type="entry name" value="RT_RNaseH_2"/>
    <property type="match status" value="1"/>
</dbReference>
<comment type="caution">
    <text evidence="21">The sequence shown here is derived from an EMBL/GenBank/DDBJ whole genome shotgun (WGS) entry which is preliminary data.</text>
</comment>
<dbReference type="Gene3D" id="3.10.10.10">
    <property type="entry name" value="HIV Type 1 Reverse Transcriptase, subunit A, domain 1"/>
    <property type="match status" value="1"/>
</dbReference>
<protein>
    <recommendedName>
        <fullName evidence="1">RNA-directed DNA polymerase</fullName>
        <ecNumber evidence="1">2.7.7.49</ecNumber>
    </recommendedName>
</protein>
<dbReference type="GO" id="GO:0015074">
    <property type="term" value="P:DNA integration"/>
    <property type="evidence" value="ECO:0007669"/>
    <property type="project" value="UniProtKB-KW"/>
</dbReference>
<keyword evidence="5" id="KW-0540">Nuclease</keyword>